<feature type="non-terminal residue" evidence="1">
    <location>
        <position position="73"/>
    </location>
</feature>
<evidence type="ECO:0000313" key="1">
    <source>
        <dbReference type="EMBL" id="GAG35906.1"/>
    </source>
</evidence>
<dbReference type="AlphaFoldDB" id="X0YGF6"/>
<proteinExistence type="predicted"/>
<organism evidence="1">
    <name type="scientific">marine sediment metagenome</name>
    <dbReference type="NCBI Taxonomy" id="412755"/>
    <lineage>
        <taxon>unclassified sequences</taxon>
        <taxon>metagenomes</taxon>
        <taxon>ecological metagenomes</taxon>
    </lineage>
</organism>
<gene>
    <name evidence="1" type="ORF">S01H1_63475</name>
</gene>
<name>X0YGF6_9ZZZZ</name>
<accession>X0YGF6</accession>
<comment type="caution">
    <text evidence="1">The sequence shown here is derived from an EMBL/GenBank/DDBJ whole genome shotgun (WGS) entry which is preliminary data.</text>
</comment>
<dbReference type="EMBL" id="BARS01041779">
    <property type="protein sequence ID" value="GAG35906.1"/>
    <property type="molecule type" value="Genomic_DNA"/>
</dbReference>
<sequence length="73" mass="7900">MRRLILAVGTLALILLAYGVYMFRQKPSEPPAPKTPEIALSLTSASASQGALVTRGLRVSPGRHAAFEFFDNK</sequence>
<protein>
    <submittedName>
        <fullName evidence="1">Uncharacterized protein</fullName>
    </submittedName>
</protein>
<reference evidence="1" key="1">
    <citation type="journal article" date="2014" name="Front. Microbiol.">
        <title>High frequency of phylogenetically diverse reductive dehalogenase-homologous genes in deep subseafloor sedimentary metagenomes.</title>
        <authorList>
            <person name="Kawai M."/>
            <person name="Futagami T."/>
            <person name="Toyoda A."/>
            <person name="Takaki Y."/>
            <person name="Nishi S."/>
            <person name="Hori S."/>
            <person name="Arai W."/>
            <person name="Tsubouchi T."/>
            <person name="Morono Y."/>
            <person name="Uchiyama I."/>
            <person name="Ito T."/>
            <person name="Fujiyama A."/>
            <person name="Inagaki F."/>
            <person name="Takami H."/>
        </authorList>
    </citation>
    <scope>NUCLEOTIDE SEQUENCE</scope>
    <source>
        <strain evidence="1">Expedition CK06-06</strain>
    </source>
</reference>